<keyword evidence="3 5" id="KW-1133">Transmembrane helix</keyword>
<feature type="transmembrane region" description="Helical" evidence="5">
    <location>
        <begin position="177"/>
        <end position="199"/>
    </location>
</feature>
<evidence type="ECO:0000256" key="1">
    <source>
        <dbReference type="ARBA" id="ARBA00004141"/>
    </source>
</evidence>
<evidence type="ECO:0000256" key="4">
    <source>
        <dbReference type="ARBA" id="ARBA00023136"/>
    </source>
</evidence>
<dbReference type="WBParaSite" id="SVE_1971700.1">
    <property type="protein sequence ID" value="SVE_1971700.1"/>
    <property type="gene ID" value="SVE_1971700"/>
</dbReference>
<feature type="transmembrane region" description="Helical" evidence="5">
    <location>
        <begin position="330"/>
        <end position="351"/>
    </location>
</feature>
<dbReference type="InterPro" id="IPR011701">
    <property type="entry name" value="MFS"/>
</dbReference>
<feature type="transmembrane region" description="Helical" evidence="5">
    <location>
        <begin position="383"/>
        <end position="407"/>
    </location>
</feature>
<feature type="transmembrane region" description="Helical" evidence="5">
    <location>
        <begin position="119"/>
        <end position="135"/>
    </location>
</feature>
<reference evidence="7" key="1">
    <citation type="submission" date="2014-07" db="EMBL/GenBank/DDBJ databases">
        <authorList>
            <person name="Martin A.A"/>
            <person name="De Silva N."/>
        </authorList>
    </citation>
    <scope>NUCLEOTIDE SEQUENCE</scope>
</reference>
<reference evidence="8" key="2">
    <citation type="submission" date="2015-08" db="UniProtKB">
        <authorList>
            <consortium name="WormBaseParasite"/>
        </authorList>
    </citation>
    <scope>IDENTIFICATION</scope>
</reference>
<feature type="transmembrane region" description="Helical" evidence="5">
    <location>
        <begin position="358"/>
        <end position="377"/>
    </location>
</feature>
<feature type="transmembrane region" description="Helical" evidence="5">
    <location>
        <begin position="419"/>
        <end position="440"/>
    </location>
</feature>
<evidence type="ECO:0000313" key="7">
    <source>
        <dbReference type="Proteomes" id="UP000035680"/>
    </source>
</evidence>
<keyword evidence="7" id="KW-1185">Reference proteome</keyword>
<feature type="transmembrane region" description="Helical" evidence="5">
    <location>
        <begin position="205"/>
        <end position="225"/>
    </location>
</feature>
<accession>A0A0K0G4Q6</accession>
<evidence type="ECO:0000256" key="2">
    <source>
        <dbReference type="ARBA" id="ARBA00022692"/>
    </source>
</evidence>
<sequence length="471" mass="53740">MSDSIGESNNYLPFTTVNSILQKYGSKNYYIIILYLLSSATWALTAIVIFLPTFIMKKLSCGEDNKDWCNSRLNDSISIEETFNLSDDECELFNQSFFIGNIIGSTFQSYLADVYGRKLIVLPSFFLTSLLGFLMTCFSKYVYIVIIRFCQGLLLSAADGIIFVLATENSPLESHAIISLASNLSFAFGLILLVPISYYFPNWKIAILIAHTPAFILPIILWFILPESLHFLFEKKEKSKIKIWIEYANKYSRQNLKIDFDSCIKKFHSCDGEFMKGGYINRGLVKVLQYYYLNRKYILYLLMVIFIWFNEFLSYYVFTENATALSGNPYLNFIFIALVEFPTSVIGPITIDKFGRKIPLAVSFFLIAILEIVLVILPQHLETPYMIIFLIIKAFIALNCIYMFVYFSEIFPTEIRNSSVGALTNTGSVGGIVAGVVISSWINNKIIYLIIFSILSFSNIGFIYFLPNIEG</sequence>
<dbReference type="AlphaFoldDB" id="A0A0K0G4Q6"/>
<evidence type="ECO:0000313" key="8">
    <source>
        <dbReference type="WBParaSite" id="SVE_1971700.1"/>
    </source>
</evidence>
<organism evidence="7 8">
    <name type="scientific">Strongyloides venezuelensis</name>
    <name type="common">Threadworm</name>
    <dbReference type="NCBI Taxonomy" id="75913"/>
    <lineage>
        <taxon>Eukaryota</taxon>
        <taxon>Metazoa</taxon>
        <taxon>Ecdysozoa</taxon>
        <taxon>Nematoda</taxon>
        <taxon>Chromadorea</taxon>
        <taxon>Rhabditida</taxon>
        <taxon>Tylenchina</taxon>
        <taxon>Panagrolaimomorpha</taxon>
        <taxon>Strongyloidoidea</taxon>
        <taxon>Strongyloididae</taxon>
        <taxon>Strongyloides</taxon>
    </lineage>
</organism>
<protein>
    <submittedName>
        <fullName evidence="8">Solute carrier family 22 member 13 (inferred by orthology to a human protein)</fullName>
    </submittedName>
</protein>
<proteinExistence type="predicted"/>
<keyword evidence="4 5" id="KW-0472">Membrane</keyword>
<evidence type="ECO:0000256" key="3">
    <source>
        <dbReference type="ARBA" id="ARBA00022989"/>
    </source>
</evidence>
<evidence type="ECO:0000256" key="5">
    <source>
        <dbReference type="SAM" id="Phobius"/>
    </source>
</evidence>
<dbReference type="STRING" id="75913.A0A0K0G4Q6"/>
<dbReference type="GO" id="GO:0022857">
    <property type="term" value="F:transmembrane transporter activity"/>
    <property type="evidence" value="ECO:0007669"/>
    <property type="project" value="InterPro"/>
</dbReference>
<feature type="domain" description="Major facilitator superfamily (MFS) profile" evidence="6">
    <location>
        <begin position="31"/>
        <end position="470"/>
    </location>
</feature>
<dbReference type="InterPro" id="IPR036259">
    <property type="entry name" value="MFS_trans_sf"/>
</dbReference>
<feature type="transmembrane region" description="Helical" evidence="5">
    <location>
        <begin position="446"/>
        <end position="466"/>
    </location>
</feature>
<dbReference type="Gene3D" id="1.20.1250.20">
    <property type="entry name" value="MFS general substrate transporter like domains"/>
    <property type="match status" value="1"/>
</dbReference>
<dbReference type="SUPFAM" id="SSF103473">
    <property type="entry name" value="MFS general substrate transporter"/>
    <property type="match status" value="1"/>
</dbReference>
<dbReference type="PANTHER" id="PTHR24064">
    <property type="entry name" value="SOLUTE CARRIER FAMILY 22 MEMBER"/>
    <property type="match status" value="1"/>
</dbReference>
<dbReference type="InterPro" id="IPR020846">
    <property type="entry name" value="MFS_dom"/>
</dbReference>
<comment type="subcellular location">
    <subcellularLocation>
        <location evidence="1">Membrane</location>
        <topology evidence="1">Multi-pass membrane protein</topology>
    </subcellularLocation>
</comment>
<dbReference type="Proteomes" id="UP000035680">
    <property type="component" value="Unassembled WGS sequence"/>
</dbReference>
<dbReference type="GO" id="GO:0016020">
    <property type="term" value="C:membrane"/>
    <property type="evidence" value="ECO:0007669"/>
    <property type="project" value="UniProtKB-SubCell"/>
</dbReference>
<feature type="transmembrane region" description="Helical" evidence="5">
    <location>
        <begin position="29"/>
        <end position="51"/>
    </location>
</feature>
<dbReference type="Pfam" id="PF07690">
    <property type="entry name" value="MFS_1"/>
    <property type="match status" value="1"/>
</dbReference>
<dbReference type="PROSITE" id="PS50850">
    <property type="entry name" value="MFS"/>
    <property type="match status" value="1"/>
</dbReference>
<name>A0A0K0G4Q6_STRVS</name>
<feature type="transmembrane region" description="Helical" evidence="5">
    <location>
        <begin position="141"/>
        <end position="165"/>
    </location>
</feature>
<evidence type="ECO:0000259" key="6">
    <source>
        <dbReference type="PROSITE" id="PS50850"/>
    </source>
</evidence>
<feature type="transmembrane region" description="Helical" evidence="5">
    <location>
        <begin position="297"/>
        <end position="318"/>
    </location>
</feature>
<keyword evidence="2 5" id="KW-0812">Transmembrane</keyword>